<name>A0ABD3JSW7_EUCGL</name>
<dbReference type="InterPro" id="IPR005630">
    <property type="entry name" value="Terpene_synthase_metal-bd"/>
</dbReference>
<evidence type="ECO:0000256" key="2">
    <source>
        <dbReference type="ARBA" id="ARBA00022723"/>
    </source>
</evidence>
<keyword evidence="3" id="KW-0460">Magnesium</keyword>
<dbReference type="FunFam" id="1.10.600.10:FF:000007">
    <property type="entry name" value="Isoprene synthase, chloroplastic"/>
    <property type="match status" value="1"/>
</dbReference>
<keyword evidence="2" id="KW-0479">Metal-binding</keyword>
<dbReference type="InterPro" id="IPR008949">
    <property type="entry name" value="Isoprenoid_synthase_dom_sf"/>
</dbReference>
<evidence type="ECO:0000313" key="8">
    <source>
        <dbReference type="EMBL" id="KAL3730996.1"/>
    </source>
</evidence>
<dbReference type="SFLD" id="SFLDG01019">
    <property type="entry name" value="Terpene_Cyclase_Like_1_C_Termi"/>
    <property type="match status" value="1"/>
</dbReference>
<dbReference type="Gene3D" id="1.50.10.130">
    <property type="entry name" value="Terpene synthase, N-terminal domain"/>
    <property type="match status" value="1"/>
</dbReference>
<dbReference type="SUPFAM" id="SSF48239">
    <property type="entry name" value="Terpenoid cyclases/Protein prenyltransferases"/>
    <property type="match status" value="1"/>
</dbReference>
<evidence type="ECO:0000256" key="5">
    <source>
        <dbReference type="SAM" id="MobiDB-lite"/>
    </source>
</evidence>
<feature type="region of interest" description="Disordered" evidence="5">
    <location>
        <begin position="1"/>
        <end position="26"/>
    </location>
</feature>
<dbReference type="GO" id="GO:0016829">
    <property type="term" value="F:lyase activity"/>
    <property type="evidence" value="ECO:0007669"/>
    <property type="project" value="UniProtKB-KW"/>
</dbReference>
<dbReference type="InterPro" id="IPR036965">
    <property type="entry name" value="Terpene_synth_N_sf"/>
</dbReference>
<evidence type="ECO:0000259" key="7">
    <source>
        <dbReference type="Pfam" id="PF03936"/>
    </source>
</evidence>
<gene>
    <name evidence="8" type="ORF">ACJRO7_027942</name>
</gene>
<comment type="cofactor">
    <cofactor evidence="1">
        <name>Mg(2+)</name>
        <dbReference type="ChEBI" id="CHEBI:18420"/>
    </cofactor>
</comment>
<dbReference type="PANTHER" id="PTHR31225:SF241">
    <property type="entry name" value="TERPENE SYNTHASE FAMILY, METAL-BINDING DOMAIN PROTEIN"/>
    <property type="match status" value="1"/>
</dbReference>
<evidence type="ECO:0000256" key="3">
    <source>
        <dbReference type="ARBA" id="ARBA00022842"/>
    </source>
</evidence>
<dbReference type="InterPro" id="IPR044814">
    <property type="entry name" value="Terpene_cyclase_plant_C1"/>
</dbReference>
<protein>
    <submittedName>
        <fullName evidence="8">Uncharacterized protein</fullName>
    </submittedName>
</protein>
<feature type="domain" description="Terpene synthase N-terminal" evidence="6">
    <location>
        <begin position="32"/>
        <end position="212"/>
    </location>
</feature>
<dbReference type="EMBL" id="JBJKBG010000007">
    <property type="protein sequence ID" value="KAL3730996.1"/>
    <property type="molecule type" value="Genomic_DNA"/>
</dbReference>
<organism evidence="8 9">
    <name type="scientific">Eucalyptus globulus</name>
    <name type="common">Tasmanian blue gum</name>
    <dbReference type="NCBI Taxonomy" id="34317"/>
    <lineage>
        <taxon>Eukaryota</taxon>
        <taxon>Viridiplantae</taxon>
        <taxon>Streptophyta</taxon>
        <taxon>Embryophyta</taxon>
        <taxon>Tracheophyta</taxon>
        <taxon>Spermatophyta</taxon>
        <taxon>Magnoliopsida</taxon>
        <taxon>eudicotyledons</taxon>
        <taxon>Gunneridae</taxon>
        <taxon>Pentapetalae</taxon>
        <taxon>rosids</taxon>
        <taxon>malvids</taxon>
        <taxon>Myrtales</taxon>
        <taxon>Myrtaceae</taxon>
        <taxon>Myrtoideae</taxon>
        <taxon>Eucalypteae</taxon>
        <taxon>Eucalyptus</taxon>
    </lineage>
</organism>
<sequence length="567" mass="65720">MSLQISAVPSPSPAQETSQVDERRSGNFHPSIWGDYFLKYASDSNSMSSQGIAEEQIERLKGEVRKMLTGAMDKPSQKLNLIDQIQRLGLAYHFEIEIDEQLQQIHRSYFESHHGDNDDDLHMTALLFRLLRQQGYNVPCEIFNKFKDDEGNFSKLLVVDVQGVLSLFEACHLRFHGDDILNDALAFTKAVLESIDKGKVSRNLDKQVSHALNQPIHKGLPRVEARHYIQLYQEEPSHNEVLLSLAKLDFNLLQKQHQKELSKLTRWGKDLDVEKKFPFARYRLVEAYFWMSGIYFEPAYEATREILTKVNVILTIMDDLYDGYGTLEELELFTEAIERWDVGANDRLPEYMQVFYKTVLDFYDEIGYELIKKGQLYRIFYAKEGMKNTVRAYLAEAKWFHQNYIPTMEEYMPVASVTIGCAMVMATSLLGMGDIVTKNEFDWLLFSDPKMVKTSNVVSRLMNDIAGHKSEQERGDAASSVECFMKQYRVTEEEAKEVLRKQVDDAWMDINEELCRPTVERTLLLVRILNFSRTFHVIYNDEKDHYSHAGTRFKELVTSLLVNPLPV</sequence>
<feature type="domain" description="Terpene synthase metal-binding" evidence="7">
    <location>
        <begin position="269"/>
        <end position="509"/>
    </location>
</feature>
<dbReference type="Pfam" id="PF03936">
    <property type="entry name" value="Terpene_synth_C"/>
    <property type="match status" value="1"/>
</dbReference>
<reference evidence="8 9" key="1">
    <citation type="submission" date="2024-11" db="EMBL/GenBank/DDBJ databases">
        <title>Chromosome-level genome assembly of Eucalyptus globulus Labill. provides insights into its genome evolution.</title>
        <authorList>
            <person name="Li X."/>
        </authorList>
    </citation>
    <scope>NUCLEOTIDE SEQUENCE [LARGE SCALE GENOMIC DNA]</scope>
    <source>
        <strain evidence="8">CL2024</strain>
        <tissue evidence="8">Fresh tender leaves</tissue>
    </source>
</reference>
<evidence type="ECO:0000259" key="6">
    <source>
        <dbReference type="Pfam" id="PF01397"/>
    </source>
</evidence>
<dbReference type="SFLD" id="SFLDS00005">
    <property type="entry name" value="Isoprenoid_Synthase_Type_I"/>
    <property type="match status" value="1"/>
</dbReference>
<keyword evidence="9" id="KW-1185">Reference proteome</keyword>
<dbReference type="Gene3D" id="1.10.600.10">
    <property type="entry name" value="Farnesyl Diphosphate Synthase"/>
    <property type="match status" value="1"/>
</dbReference>
<dbReference type="InterPro" id="IPR050148">
    <property type="entry name" value="Terpene_synthase-like"/>
</dbReference>
<dbReference type="InterPro" id="IPR034741">
    <property type="entry name" value="Terpene_cyclase-like_1_C"/>
</dbReference>
<comment type="caution">
    <text evidence="8">The sequence shown here is derived from an EMBL/GenBank/DDBJ whole genome shotgun (WGS) entry which is preliminary data.</text>
</comment>
<dbReference type="FunFam" id="1.50.10.130:FF:000001">
    <property type="entry name" value="Isoprene synthase, chloroplastic"/>
    <property type="match status" value="1"/>
</dbReference>
<feature type="compositionally biased region" description="Polar residues" evidence="5">
    <location>
        <begin position="1"/>
        <end position="18"/>
    </location>
</feature>
<dbReference type="Proteomes" id="UP001634007">
    <property type="component" value="Unassembled WGS sequence"/>
</dbReference>
<evidence type="ECO:0000313" key="9">
    <source>
        <dbReference type="Proteomes" id="UP001634007"/>
    </source>
</evidence>
<evidence type="ECO:0000256" key="4">
    <source>
        <dbReference type="ARBA" id="ARBA00023239"/>
    </source>
</evidence>
<dbReference type="InterPro" id="IPR001906">
    <property type="entry name" value="Terpene_synth_N"/>
</dbReference>
<dbReference type="InterPro" id="IPR008930">
    <property type="entry name" value="Terpenoid_cyclase/PrenylTrfase"/>
</dbReference>
<accession>A0ABD3JSW7</accession>
<keyword evidence="4" id="KW-0456">Lyase</keyword>
<dbReference type="CDD" id="cd00684">
    <property type="entry name" value="Terpene_cyclase_plant_C1"/>
    <property type="match status" value="1"/>
</dbReference>
<dbReference type="AlphaFoldDB" id="A0ABD3JSW7"/>
<dbReference type="SUPFAM" id="SSF48576">
    <property type="entry name" value="Terpenoid synthases"/>
    <property type="match status" value="1"/>
</dbReference>
<dbReference type="PANTHER" id="PTHR31225">
    <property type="entry name" value="OS04G0344100 PROTEIN-RELATED"/>
    <property type="match status" value="1"/>
</dbReference>
<dbReference type="GO" id="GO:0046872">
    <property type="term" value="F:metal ion binding"/>
    <property type="evidence" value="ECO:0007669"/>
    <property type="project" value="UniProtKB-KW"/>
</dbReference>
<evidence type="ECO:0000256" key="1">
    <source>
        <dbReference type="ARBA" id="ARBA00001946"/>
    </source>
</evidence>
<dbReference type="Pfam" id="PF01397">
    <property type="entry name" value="Terpene_synth"/>
    <property type="match status" value="1"/>
</dbReference>
<proteinExistence type="predicted"/>